<dbReference type="Pfam" id="PF13524">
    <property type="entry name" value="Glyco_trans_1_2"/>
    <property type="match status" value="1"/>
</dbReference>
<organism evidence="2 3">
    <name type="scientific">Anaeromyxobacter paludicola</name>
    <dbReference type="NCBI Taxonomy" id="2918171"/>
    <lineage>
        <taxon>Bacteria</taxon>
        <taxon>Pseudomonadati</taxon>
        <taxon>Myxococcota</taxon>
        <taxon>Myxococcia</taxon>
        <taxon>Myxococcales</taxon>
        <taxon>Cystobacterineae</taxon>
        <taxon>Anaeromyxobacteraceae</taxon>
        <taxon>Anaeromyxobacter</taxon>
    </lineage>
</organism>
<protein>
    <recommendedName>
        <fullName evidence="1">Spore protein YkvP/CgeB glycosyl transferase-like domain-containing protein</fullName>
    </recommendedName>
</protein>
<accession>A0ABN6N652</accession>
<dbReference type="InterPro" id="IPR055259">
    <property type="entry name" value="YkvP/CgeB_Glyco_trans-like"/>
</dbReference>
<evidence type="ECO:0000259" key="1">
    <source>
        <dbReference type="Pfam" id="PF13524"/>
    </source>
</evidence>
<dbReference type="EMBL" id="AP025592">
    <property type="protein sequence ID" value="BDG08020.1"/>
    <property type="molecule type" value="Genomic_DNA"/>
</dbReference>
<proteinExistence type="predicted"/>
<keyword evidence="3" id="KW-1185">Reference proteome</keyword>
<feature type="domain" description="Spore protein YkvP/CgeB glycosyl transferase-like" evidence="1">
    <location>
        <begin position="386"/>
        <end position="528"/>
    </location>
</feature>
<gene>
    <name evidence="2" type="ORF">AMPC_11330</name>
</gene>
<sequence>MTLEKNLLALAERDPELVVRLSWPAGSDHVVEGAEGPEYVLGMQRFPLRVGPEAAAGLARQAGDEAFLFGLGLGELAAALLAGGRLVVAWERDPWLMRLALSRHDLSGALRAGTLRLLLGSDLVEERRRGLRGGLVLHPLLGQVYGVERRLLEGRHDRPVAALASGGLFVQDLAAGLERAGLAPFTLDLGRLSREELSRSLGRLRPALLAAVNYVDGLAEFCAAHGVTLVCWEIDPATSDLQPCGEPGRSFIFTYRRGAVAEYRAAGFPHVEHLPLAADPARRRPVDVSGPESARHRAAVSVVGSSMVPDVARHERAFLEAWEAAHGPGARGTGLAALSWVLEAQSRDLSAHRVPALLAGRWPALAAAHPEAVRAASEIAAALKRLAAVRRLARFAPRVWGDEGWREAEGGGVAYMGPAGHGDELDRIYCGSAVNVDLGRLYQMDIVTMRVFDVLACGGFVLAERSDDLAALFEVGVEVDCYGSLEELERKVAHYLAHPDRAAALAARGREAVLGRHTVQSRVDHMLAVAGCAPPG</sequence>
<reference evidence="3" key="1">
    <citation type="journal article" date="2022" name="Int. J. Syst. Evol. Microbiol.">
        <title>Anaeromyxobacter oryzae sp. nov., Anaeromyxobacter diazotrophicus sp. nov. and Anaeromyxobacter paludicola sp. nov., isolated from paddy soils.</title>
        <authorList>
            <person name="Itoh H."/>
            <person name="Xu Z."/>
            <person name="Mise K."/>
            <person name="Masuda Y."/>
            <person name="Ushijima N."/>
            <person name="Hayakawa C."/>
            <person name="Shiratori Y."/>
            <person name="Senoo K."/>
        </authorList>
    </citation>
    <scope>NUCLEOTIDE SEQUENCE [LARGE SCALE GENOMIC DNA]</scope>
    <source>
        <strain evidence="3">Red630</strain>
    </source>
</reference>
<evidence type="ECO:0000313" key="2">
    <source>
        <dbReference type="EMBL" id="BDG08020.1"/>
    </source>
</evidence>
<dbReference type="RefSeq" id="WP_248345116.1">
    <property type="nucleotide sequence ID" value="NZ_AP025592.1"/>
</dbReference>
<evidence type="ECO:0000313" key="3">
    <source>
        <dbReference type="Proteomes" id="UP001162734"/>
    </source>
</evidence>
<name>A0ABN6N652_9BACT</name>
<dbReference type="Proteomes" id="UP001162734">
    <property type="component" value="Chromosome"/>
</dbReference>